<dbReference type="PANTHER" id="PTHR11003">
    <property type="entry name" value="POTASSIUM CHANNEL, SUBFAMILY K"/>
    <property type="match status" value="1"/>
</dbReference>
<feature type="non-terminal residue" evidence="6">
    <location>
        <position position="143"/>
    </location>
</feature>
<dbReference type="InterPro" id="IPR003280">
    <property type="entry name" value="2pore_dom_K_chnl"/>
</dbReference>
<proteinExistence type="predicted"/>
<dbReference type="GO" id="GO:0022841">
    <property type="term" value="F:potassium ion leak channel activity"/>
    <property type="evidence" value="ECO:0007669"/>
    <property type="project" value="TreeGrafter"/>
</dbReference>
<dbReference type="AlphaFoldDB" id="A0A8S4PVD2"/>
<dbReference type="EMBL" id="CAIIXF020000010">
    <property type="protein sequence ID" value="CAH1797995.1"/>
    <property type="molecule type" value="Genomic_DNA"/>
</dbReference>
<reference evidence="6" key="1">
    <citation type="submission" date="2022-03" db="EMBL/GenBank/DDBJ databases">
        <authorList>
            <person name="Martin C."/>
        </authorList>
    </citation>
    <scope>NUCLEOTIDE SEQUENCE</scope>
</reference>
<evidence type="ECO:0000256" key="4">
    <source>
        <dbReference type="ARBA" id="ARBA00023136"/>
    </source>
</evidence>
<comment type="caution">
    <text evidence="6">The sequence shown here is derived from an EMBL/GenBank/DDBJ whole genome shotgun (WGS) entry which is preliminary data.</text>
</comment>
<dbReference type="GO" id="GO:0005886">
    <property type="term" value="C:plasma membrane"/>
    <property type="evidence" value="ECO:0007669"/>
    <property type="project" value="TreeGrafter"/>
</dbReference>
<sequence length="143" mass="16155">MADVEETEKKKRSVGQTCKKVLKFLFSHIGLCGMVVAYSIAGGFIFEHLEKHNEWTECVKARDQYNPKENETLIRLMEILSSTLAVSKTEEEFNKTLRTFRQNVLEIGYDGKDCDTMGETGGPSFQWSYAGALLFSVTVITTI</sequence>
<keyword evidence="2 5" id="KW-0812">Transmembrane</keyword>
<evidence type="ECO:0000256" key="2">
    <source>
        <dbReference type="ARBA" id="ARBA00022692"/>
    </source>
</evidence>
<evidence type="ECO:0000256" key="3">
    <source>
        <dbReference type="ARBA" id="ARBA00022989"/>
    </source>
</evidence>
<comment type="subcellular location">
    <subcellularLocation>
        <location evidence="1">Membrane</location>
        <topology evidence="1">Multi-pass membrane protein</topology>
    </subcellularLocation>
</comment>
<evidence type="ECO:0000256" key="5">
    <source>
        <dbReference type="SAM" id="Phobius"/>
    </source>
</evidence>
<feature type="transmembrane region" description="Helical" evidence="5">
    <location>
        <begin position="21"/>
        <end position="46"/>
    </location>
</feature>
<dbReference type="GO" id="GO:0030322">
    <property type="term" value="P:stabilization of membrane potential"/>
    <property type="evidence" value="ECO:0007669"/>
    <property type="project" value="TreeGrafter"/>
</dbReference>
<dbReference type="Gene3D" id="1.10.287.70">
    <property type="match status" value="1"/>
</dbReference>
<dbReference type="PANTHER" id="PTHR11003:SF334">
    <property type="entry name" value="FI03418P"/>
    <property type="match status" value="1"/>
</dbReference>
<keyword evidence="3 5" id="KW-1133">Transmembrane helix</keyword>
<evidence type="ECO:0000313" key="6">
    <source>
        <dbReference type="EMBL" id="CAH1797995.1"/>
    </source>
</evidence>
<dbReference type="GO" id="GO:0015271">
    <property type="term" value="F:outward rectifier potassium channel activity"/>
    <property type="evidence" value="ECO:0007669"/>
    <property type="project" value="TreeGrafter"/>
</dbReference>
<dbReference type="OrthoDB" id="297496at2759"/>
<name>A0A8S4PVD2_OWEFU</name>
<dbReference type="SUPFAM" id="SSF81324">
    <property type="entry name" value="Voltage-gated potassium channels"/>
    <property type="match status" value="1"/>
</dbReference>
<gene>
    <name evidence="6" type="ORF">OFUS_LOCUS22193</name>
</gene>
<keyword evidence="7" id="KW-1185">Reference proteome</keyword>
<evidence type="ECO:0000313" key="7">
    <source>
        <dbReference type="Proteomes" id="UP000749559"/>
    </source>
</evidence>
<evidence type="ECO:0000256" key="1">
    <source>
        <dbReference type="ARBA" id="ARBA00004141"/>
    </source>
</evidence>
<accession>A0A8S4PVD2</accession>
<keyword evidence="4 5" id="KW-0472">Membrane</keyword>
<protein>
    <submittedName>
        <fullName evidence="6">Uncharacterized protein</fullName>
    </submittedName>
</protein>
<dbReference type="Proteomes" id="UP000749559">
    <property type="component" value="Unassembled WGS sequence"/>
</dbReference>
<organism evidence="6 7">
    <name type="scientific">Owenia fusiformis</name>
    <name type="common">Polychaete worm</name>
    <dbReference type="NCBI Taxonomy" id="6347"/>
    <lineage>
        <taxon>Eukaryota</taxon>
        <taxon>Metazoa</taxon>
        <taxon>Spiralia</taxon>
        <taxon>Lophotrochozoa</taxon>
        <taxon>Annelida</taxon>
        <taxon>Polychaeta</taxon>
        <taxon>Sedentaria</taxon>
        <taxon>Canalipalpata</taxon>
        <taxon>Sabellida</taxon>
        <taxon>Oweniida</taxon>
        <taxon>Oweniidae</taxon>
        <taxon>Owenia</taxon>
    </lineage>
</organism>